<reference evidence="2 3" key="1">
    <citation type="submission" date="2024-04" db="EMBL/GenBank/DDBJ databases">
        <authorList>
            <person name="Fracassetti M."/>
        </authorList>
    </citation>
    <scope>NUCLEOTIDE SEQUENCE [LARGE SCALE GENOMIC DNA]</scope>
</reference>
<evidence type="ECO:0000313" key="3">
    <source>
        <dbReference type="Proteomes" id="UP001497516"/>
    </source>
</evidence>
<dbReference type="Proteomes" id="UP001497516">
    <property type="component" value="Chromosome 5"/>
</dbReference>
<proteinExistence type="predicted"/>
<protein>
    <submittedName>
        <fullName evidence="2">Uncharacterized protein</fullName>
    </submittedName>
</protein>
<gene>
    <name evidence="2" type="ORF">LTRI10_LOCUS28300</name>
</gene>
<sequence>MDLGLTKPGPLPSLILVPSLLLSFFRALAHKYEKIDQVIMGPSNFHFYLVLLLSFRGKQIEQENARASEFRPHPIPSRRRP</sequence>
<dbReference type="AlphaFoldDB" id="A0AAV2EN24"/>
<evidence type="ECO:0000313" key="2">
    <source>
        <dbReference type="EMBL" id="CAL1387304.1"/>
    </source>
</evidence>
<keyword evidence="3" id="KW-1185">Reference proteome</keyword>
<feature type="signal peptide" evidence="1">
    <location>
        <begin position="1"/>
        <end position="29"/>
    </location>
</feature>
<evidence type="ECO:0000256" key="1">
    <source>
        <dbReference type="SAM" id="SignalP"/>
    </source>
</evidence>
<accession>A0AAV2EN24</accession>
<organism evidence="2 3">
    <name type="scientific">Linum trigynum</name>
    <dbReference type="NCBI Taxonomy" id="586398"/>
    <lineage>
        <taxon>Eukaryota</taxon>
        <taxon>Viridiplantae</taxon>
        <taxon>Streptophyta</taxon>
        <taxon>Embryophyta</taxon>
        <taxon>Tracheophyta</taxon>
        <taxon>Spermatophyta</taxon>
        <taxon>Magnoliopsida</taxon>
        <taxon>eudicotyledons</taxon>
        <taxon>Gunneridae</taxon>
        <taxon>Pentapetalae</taxon>
        <taxon>rosids</taxon>
        <taxon>fabids</taxon>
        <taxon>Malpighiales</taxon>
        <taxon>Linaceae</taxon>
        <taxon>Linum</taxon>
    </lineage>
</organism>
<name>A0AAV2EN24_9ROSI</name>
<keyword evidence="1" id="KW-0732">Signal</keyword>
<dbReference type="EMBL" id="OZ034818">
    <property type="protein sequence ID" value="CAL1387304.1"/>
    <property type="molecule type" value="Genomic_DNA"/>
</dbReference>
<feature type="chain" id="PRO_5043584428" evidence="1">
    <location>
        <begin position="30"/>
        <end position="81"/>
    </location>
</feature>